<name>A0A2K8QV16_9GAMM</name>
<sequence>MVSDGLRTYPNRAILLAILALGGARNPHVLRVRFGLLAALARWAGPIALSVQHALHVVSALPCPN</sequence>
<evidence type="ECO:0000313" key="2">
    <source>
        <dbReference type="Proteomes" id="UP000231901"/>
    </source>
</evidence>
<dbReference type="Proteomes" id="UP000231901">
    <property type="component" value="Chromosome"/>
</dbReference>
<proteinExistence type="predicted"/>
<evidence type="ECO:0000313" key="1">
    <source>
        <dbReference type="EMBL" id="ATZ96620.1"/>
    </source>
</evidence>
<organism evidence="1 2">
    <name type="scientific">Dickeya fangzhongdai</name>
    <dbReference type="NCBI Taxonomy" id="1778540"/>
    <lineage>
        <taxon>Bacteria</taxon>
        <taxon>Pseudomonadati</taxon>
        <taxon>Pseudomonadota</taxon>
        <taxon>Gammaproteobacteria</taxon>
        <taxon>Enterobacterales</taxon>
        <taxon>Pectobacteriaceae</taxon>
        <taxon>Dickeya</taxon>
    </lineage>
</organism>
<protein>
    <recommendedName>
        <fullName evidence="3">L-asparaginase</fullName>
    </recommendedName>
</protein>
<dbReference type="AlphaFoldDB" id="A0A2K8QV16"/>
<evidence type="ECO:0008006" key="3">
    <source>
        <dbReference type="Google" id="ProtNLM"/>
    </source>
</evidence>
<reference evidence="2" key="1">
    <citation type="journal article" date="2018" name="Genome Announc.">
        <title>Complete genome sequence of a Dickeya fangzhongdai type strain causing bleeding canker of pear tree trunks.</title>
        <authorList>
            <person name="Zhao Y."/>
            <person name="Tian Y."/>
            <person name="Li X."/>
            <person name="Hu B."/>
        </authorList>
    </citation>
    <scope>NUCLEOTIDE SEQUENCE [LARGE SCALE GENOMIC DNA]</scope>
    <source>
        <strain evidence="2">DSM 101947</strain>
    </source>
</reference>
<dbReference type="KEGG" id="dfn:CVE23_08730"/>
<gene>
    <name evidence="1" type="ORF">CVE23_08730</name>
</gene>
<keyword evidence="2" id="KW-1185">Reference proteome</keyword>
<accession>A0A2K8QV16</accession>
<dbReference type="EMBL" id="CP025003">
    <property type="protein sequence ID" value="ATZ96620.1"/>
    <property type="molecule type" value="Genomic_DNA"/>
</dbReference>